<feature type="transmembrane region" description="Helical" evidence="7">
    <location>
        <begin position="105"/>
        <end position="123"/>
    </location>
</feature>
<dbReference type="OrthoDB" id="9787541at2"/>
<dbReference type="Proteomes" id="UP000293142">
    <property type="component" value="Unassembled WGS sequence"/>
</dbReference>
<accession>A0A4Q9E1Q1</accession>
<dbReference type="EMBL" id="SIRE01000002">
    <property type="protein sequence ID" value="TBL81511.1"/>
    <property type="molecule type" value="Genomic_DNA"/>
</dbReference>
<feature type="transmembrane region" description="Helical" evidence="7">
    <location>
        <begin position="7"/>
        <end position="28"/>
    </location>
</feature>
<evidence type="ECO:0000256" key="7">
    <source>
        <dbReference type="RuleBase" id="RU363032"/>
    </source>
</evidence>
<proteinExistence type="inferred from homology"/>
<evidence type="ECO:0000313" key="10">
    <source>
        <dbReference type="Proteomes" id="UP000293142"/>
    </source>
</evidence>
<organism evidence="9 10">
    <name type="scientific">Paenibacillus thalictri</name>
    <dbReference type="NCBI Taxonomy" id="2527873"/>
    <lineage>
        <taxon>Bacteria</taxon>
        <taxon>Bacillati</taxon>
        <taxon>Bacillota</taxon>
        <taxon>Bacilli</taxon>
        <taxon>Bacillales</taxon>
        <taxon>Paenibacillaceae</taxon>
        <taxon>Paenibacillus</taxon>
    </lineage>
</organism>
<dbReference type="Pfam" id="PF00528">
    <property type="entry name" value="BPD_transp_1"/>
    <property type="match status" value="1"/>
</dbReference>
<evidence type="ECO:0000313" key="9">
    <source>
        <dbReference type="EMBL" id="TBL81511.1"/>
    </source>
</evidence>
<protein>
    <submittedName>
        <fullName evidence="9">Sugar ABC transporter permease</fullName>
    </submittedName>
</protein>
<feature type="transmembrane region" description="Helical" evidence="7">
    <location>
        <begin position="143"/>
        <end position="163"/>
    </location>
</feature>
<dbReference type="InterPro" id="IPR051393">
    <property type="entry name" value="ABC_transporter_permease"/>
</dbReference>
<comment type="caution">
    <text evidence="9">The sequence shown here is derived from an EMBL/GenBank/DDBJ whole genome shotgun (WGS) entry which is preliminary data.</text>
</comment>
<feature type="transmembrane region" description="Helical" evidence="7">
    <location>
        <begin position="69"/>
        <end position="93"/>
    </location>
</feature>
<keyword evidence="2 7" id="KW-0813">Transport</keyword>
<keyword evidence="3" id="KW-1003">Cell membrane</keyword>
<name>A0A4Q9E1Q1_9BACL</name>
<comment type="subcellular location">
    <subcellularLocation>
        <location evidence="1 7">Cell membrane</location>
        <topology evidence="1 7">Multi-pass membrane protein</topology>
    </subcellularLocation>
</comment>
<sequence>MNVKAAPYLFCAPFIIGYTVLSLFPILYTFFISLHDWNGIAPKVFIGFKNYISILTQDKLFYKSLVNTIVMMLMAMPFQLLFGLILAQIVFNLKKGRSFFQITSFLPFITAPVAVGFIFAYLFDWNLGYINVALKSLGMINEGVYWLQIPLASKLVVALMKIWKLTGYCMIIYIAGMTAISPEIYEAASVDGSSRLNTFIKITIPMLKHITLFLFVTSVISSLQLFDEAALLYSGWGAAQSVGGPEYAVLTVVWKFYDDAFKTNSMLGYGAAESYLLFITIIAMSLASYRIFNGKEKT</sequence>
<dbReference type="PANTHER" id="PTHR30193">
    <property type="entry name" value="ABC TRANSPORTER PERMEASE PROTEIN"/>
    <property type="match status" value="1"/>
</dbReference>
<keyword evidence="4 7" id="KW-0812">Transmembrane</keyword>
<feature type="transmembrane region" description="Helical" evidence="7">
    <location>
        <begin position="206"/>
        <end position="226"/>
    </location>
</feature>
<evidence type="ECO:0000256" key="6">
    <source>
        <dbReference type="ARBA" id="ARBA00023136"/>
    </source>
</evidence>
<gene>
    <name evidence="9" type="ORF">EYB31_00395</name>
</gene>
<dbReference type="GO" id="GO:0005886">
    <property type="term" value="C:plasma membrane"/>
    <property type="evidence" value="ECO:0007669"/>
    <property type="project" value="UniProtKB-SubCell"/>
</dbReference>
<dbReference type="InterPro" id="IPR035906">
    <property type="entry name" value="MetI-like_sf"/>
</dbReference>
<feature type="domain" description="ABC transmembrane type-1" evidence="8">
    <location>
        <begin position="65"/>
        <end position="288"/>
    </location>
</feature>
<dbReference type="CDD" id="cd06261">
    <property type="entry name" value="TM_PBP2"/>
    <property type="match status" value="1"/>
</dbReference>
<dbReference type="GO" id="GO:0055085">
    <property type="term" value="P:transmembrane transport"/>
    <property type="evidence" value="ECO:0007669"/>
    <property type="project" value="InterPro"/>
</dbReference>
<dbReference type="SUPFAM" id="SSF161098">
    <property type="entry name" value="MetI-like"/>
    <property type="match status" value="1"/>
</dbReference>
<keyword evidence="5 7" id="KW-1133">Transmembrane helix</keyword>
<keyword evidence="10" id="KW-1185">Reference proteome</keyword>
<evidence type="ECO:0000256" key="3">
    <source>
        <dbReference type="ARBA" id="ARBA00022475"/>
    </source>
</evidence>
<dbReference type="InterPro" id="IPR000515">
    <property type="entry name" value="MetI-like"/>
</dbReference>
<evidence type="ECO:0000259" key="8">
    <source>
        <dbReference type="PROSITE" id="PS50928"/>
    </source>
</evidence>
<reference evidence="9 10" key="1">
    <citation type="submission" date="2019-02" db="EMBL/GenBank/DDBJ databases">
        <title>Paenibacillus sp. nov., isolated from surface-sterilized tissue of Thalictrum simplex L.</title>
        <authorList>
            <person name="Tuo L."/>
        </authorList>
    </citation>
    <scope>NUCLEOTIDE SEQUENCE [LARGE SCALE GENOMIC DNA]</scope>
    <source>
        <strain evidence="9 10">N2SHLJ1</strain>
    </source>
</reference>
<evidence type="ECO:0000256" key="5">
    <source>
        <dbReference type="ARBA" id="ARBA00022989"/>
    </source>
</evidence>
<keyword evidence="6 7" id="KW-0472">Membrane</keyword>
<evidence type="ECO:0000256" key="1">
    <source>
        <dbReference type="ARBA" id="ARBA00004651"/>
    </source>
</evidence>
<dbReference type="RefSeq" id="WP_131011296.1">
    <property type="nucleotide sequence ID" value="NZ_SIRE01000002.1"/>
</dbReference>
<dbReference type="AlphaFoldDB" id="A0A4Q9E1Q1"/>
<comment type="similarity">
    <text evidence="7">Belongs to the binding-protein-dependent transport system permease family.</text>
</comment>
<dbReference type="PROSITE" id="PS50928">
    <property type="entry name" value="ABC_TM1"/>
    <property type="match status" value="1"/>
</dbReference>
<feature type="transmembrane region" description="Helical" evidence="7">
    <location>
        <begin position="274"/>
        <end position="292"/>
    </location>
</feature>
<evidence type="ECO:0000256" key="4">
    <source>
        <dbReference type="ARBA" id="ARBA00022692"/>
    </source>
</evidence>
<dbReference type="Gene3D" id="1.10.3720.10">
    <property type="entry name" value="MetI-like"/>
    <property type="match status" value="1"/>
</dbReference>
<evidence type="ECO:0000256" key="2">
    <source>
        <dbReference type="ARBA" id="ARBA00022448"/>
    </source>
</evidence>
<dbReference type="PANTHER" id="PTHR30193:SF37">
    <property type="entry name" value="INNER MEMBRANE ABC TRANSPORTER PERMEASE PROTEIN YCJO"/>
    <property type="match status" value="1"/>
</dbReference>